<dbReference type="AlphaFoldDB" id="A0A836EL79"/>
<dbReference type="InterPro" id="IPR036388">
    <property type="entry name" value="WH-like_DNA-bd_sf"/>
</dbReference>
<dbReference type="GO" id="GO:0006303">
    <property type="term" value="P:double-strand break repair via nonhomologous end joining"/>
    <property type="evidence" value="ECO:0007669"/>
    <property type="project" value="TreeGrafter"/>
</dbReference>
<feature type="domain" description="Mos1 transposase HTH" evidence="1">
    <location>
        <begin position="5"/>
        <end position="53"/>
    </location>
</feature>
<dbReference type="Gene3D" id="1.10.10.10">
    <property type="entry name" value="Winged helix-like DNA-binding domain superfamily/Winged helix DNA-binding domain"/>
    <property type="match status" value="1"/>
</dbReference>
<accession>A0A836EL79</accession>
<dbReference type="Pfam" id="PF17906">
    <property type="entry name" value="HTH_48"/>
    <property type="match status" value="1"/>
</dbReference>
<dbReference type="GO" id="GO:0035861">
    <property type="term" value="C:site of double-strand break"/>
    <property type="evidence" value="ECO:0007669"/>
    <property type="project" value="TreeGrafter"/>
</dbReference>
<dbReference type="GO" id="GO:0003697">
    <property type="term" value="F:single-stranded DNA binding"/>
    <property type="evidence" value="ECO:0007669"/>
    <property type="project" value="TreeGrafter"/>
</dbReference>
<evidence type="ECO:0000259" key="1">
    <source>
        <dbReference type="Pfam" id="PF17906"/>
    </source>
</evidence>
<dbReference type="GO" id="GO:0044547">
    <property type="term" value="F:DNA topoisomerase binding"/>
    <property type="evidence" value="ECO:0007669"/>
    <property type="project" value="TreeGrafter"/>
</dbReference>
<protein>
    <submittedName>
        <fullName evidence="2">SETMR methyltransferase</fullName>
    </submittedName>
</protein>
<feature type="non-terminal residue" evidence="2">
    <location>
        <position position="163"/>
    </location>
</feature>
<dbReference type="GO" id="GO:0000793">
    <property type="term" value="C:condensed chromosome"/>
    <property type="evidence" value="ECO:0007669"/>
    <property type="project" value="TreeGrafter"/>
</dbReference>
<dbReference type="InterPro" id="IPR036397">
    <property type="entry name" value="RNaseH_sf"/>
</dbReference>
<comment type="caution">
    <text evidence="2">The sequence shown here is derived from an EMBL/GenBank/DDBJ whole genome shotgun (WGS) entry which is preliminary data.</text>
</comment>
<dbReference type="GO" id="GO:0015074">
    <property type="term" value="P:DNA integration"/>
    <property type="evidence" value="ECO:0007669"/>
    <property type="project" value="TreeGrafter"/>
</dbReference>
<dbReference type="PANTHER" id="PTHR46060">
    <property type="entry name" value="MARINER MOS1 TRANSPOSASE-LIKE PROTEIN"/>
    <property type="match status" value="1"/>
</dbReference>
<dbReference type="GO" id="GO:0003690">
    <property type="term" value="F:double-stranded DNA binding"/>
    <property type="evidence" value="ECO:0007669"/>
    <property type="project" value="TreeGrafter"/>
</dbReference>
<keyword evidence="3" id="KW-1185">Reference proteome</keyword>
<dbReference type="InterPro" id="IPR041426">
    <property type="entry name" value="Mos1_HTH"/>
</dbReference>
<gene>
    <name evidence="2" type="primary">Setmar_107</name>
    <name evidence="2" type="ORF">G6Z78_0007811</name>
</gene>
<proteinExistence type="predicted"/>
<reference evidence="2" key="1">
    <citation type="submission" date="2020-02" db="EMBL/GenBank/DDBJ databases">
        <title>Relaxed selection underlies rapid genomic changes in the transitions from sociality to social parasitism in ants.</title>
        <authorList>
            <person name="Bi X."/>
        </authorList>
    </citation>
    <scope>NUCLEOTIDE SEQUENCE</scope>
    <source>
        <strain evidence="2">BGI-DK2014c</strain>
        <tissue evidence="2">Whole body</tissue>
    </source>
</reference>
<dbReference type="EMBL" id="JAANIA010000279">
    <property type="protein sequence ID" value="KAG5325309.1"/>
    <property type="molecule type" value="Genomic_DNA"/>
</dbReference>
<evidence type="ECO:0000313" key="3">
    <source>
        <dbReference type="Proteomes" id="UP000668214"/>
    </source>
</evidence>
<dbReference type="Gene3D" id="1.10.10.1450">
    <property type="match status" value="1"/>
</dbReference>
<dbReference type="GO" id="GO:0044774">
    <property type="term" value="P:mitotic DNA integrity checkpoint signaling"/>
    <property type="evidence" value="ECO:0007669"/>
    <property type="project" value="TreeGrafter"/>
</dbReference>
<dbReference type="InterPro" id="IPR052709">
    <property type="entry name" value="Transposase-MT_Hybrid"/>
</dbReference>
<feature type="non-terminal residue" evidence="2">
    <location>
        <position position="1"/>
    </location>
</feature>
<keyword evidence="2" id="KW-0489">Methyltransferase</keyword>
<dbReference type="Proteomes" id="UP000668214">
    <property type="component" value="Unassembled WGS sequence"/>
</dbReference>
<dbReference type="GO" id="GO:0031297">
    <property type="term" value="P:replication fork processing"/>
    <property type="evidence" value="ECO:0007669"/>
    <property type="project" value="TreeGrafter"/>
</dbReference>
<dbReference type="GO" id="GO:0032259">
    <property type="term" value="P:methylation"/>
    <property type="evidence" value="ECO:0007669"/>
    <property type="project" value="UniProtKB-KW"/>
</dbReference>
<dbReference type="GO" id="GO:0000729">
    <property type="term" value="P:DNA double-strand break processing"/>
    <property type="evidence" value="ECO:0007669"/>
    <property type="project" value="TreeGrafter"/>
</dbReference>
<organism evidence="2 3">
    <name type="scientific">Pseudoatta argentina</name>
    <dbReference type="NCBI Taxonomy" id="621737"/>
    <lineage>
        <taxon>Eukaryota</taxon>
        <taxon>Metazoa</taxon>
        <taxon>Ecdysozoa</taxon>
        <taxon>Arthropoda</taxon>
        <taxon>Hexapoda</taxon>
        <taxon>Insecta</taxon>
        <taxon>Pterygota</taxon>
        <taxon>Neoptera</taxon>
        <taxon>Endopterygota</taxon>
        <taxon>Hymenoptera</taxon>
        <taxon>Apocrita</taxon>
        <taxon>Aculeata</taxon>
        <taxon>Formicoidea</taxon>
        <taxon>Formicidae</taxon>
        <taxon>Myrmicinae</taxon>
        <taxon>Pseudoatta</taxon>
    </lineage>
</organism>
<dbReference type="GO" id="GO:0046975">
    <property type="term" value="F:histone H3K36 methyltransferase activity"/>
    <property type="evidence" value="ECO:0007669"/>
    <property type="project" value="TreeGrafter"/>
</dbReference>
<dbReference type="Gene3D" id="3.30.420.10">
    <property type="entry name" value="Ribonuclease H-like superfamily/Ribonuclease H"/>
    <property type="match status" value="1"/>
</dbReference>
<dbReference type="GO" id="GO:0005634">
    <property type="term" value="C:nucleus"/>
    <property type="evidence" value="ECO:0007669"/>
    <property type="project" value="TreeGrafter"/>
</dbReference>
<name>A0A836EL79_9HYME</name>
<dbReference type="GO" id="GO:0042800">
    <property type="term" value="F:histone H3K4 methyltransferase activity"/>
    <property type="evidence" value="ECO:0007669"/>
    <property type="project" value="TreeGrafter"/>
</dbReference>
<dbReference type="GO" id="GO:0000014">
    <property type="term" value="F:single-stranded DNA endodeoxyribonuclease activity"/>
    <property type="evidence" value="ECO:0007669"/>
    <property type="project" value="TreeGrafter"/>
</dbReference>
<evidence type="ECO:0000313" key="2">
    <source>
        <dbReference type="EMBL" id="KAG5325309.1"/>
    </source>
</evidence>
<keyword evidence="2" id="KW-0808">Transferase</keyword>
<dbReference type="PANTHER" id="PTHR46060:SF2">
    <property type="entry name" value="HISTONE-LYSINE N-METHYLTRANSFERASE SETMAR"/>
    <property type="match status" value="1"/>
</dbReference>
<sequence length="163" mass="19278">MEENKVYFRYLMLFYFRKKNAAQTAKKICAIYGNGIVAESTARKWFARFKSGNFDLEDRKRSGRPVVVNDDQIVTLIENNPRHTTRDIAEILHISHMSVVRHLETLGYVNRYDVWVPHDLTERNLMDRISVSDSLLKRNENDPFLERTIIGDEKWIVYNNVQK</sequence>